<sequence length="79" mass="7901">MSLIWLLTLALCYTAQTAQALSCCCQPICMVARITSNGAGCGPKPAPAPSCPPCPPAQCPAPPPCPAAPPPPPCPPPPP</sequence>
<dbReference type="AlphaFoldDB" id="A0A0N4VHG0"/>
<feature type="domain" description="IGFBP N-terminal" evidence="2">
    <location>
        <begin position="47"/>
        <end position="79"/>
    </location>
</feature>
<reference evidence="5" key="1">
    <citation type="submission" date="2017-02" db="UniProtKB">
        <authorList>
            <consortium name="WormBaseParasite"/>
        </authorList>
    </citation>
    <scope>IDENTIFICATION</scope>
</reference>
<evidence type="ECO:0000313" key="5">
    <source>
        <dbReference type="WBParaSite" id="EVEC_0001026101-mRNA-1"/>
    </source>
</evidence>
<dbReference type="WBParaSite" id="EVEC_0001026101-mRNA-1">
    <property type="protein sequence ID" value="EVEC_0001026101-mRNA-1"/>
    <property type="gene ID" value="EVEC_0001026101"/>
</dbReference>
<protein>
    <submittedName>
        <fullName evidence="5">IGFBP N-terminal domain-containing protein</fullName>
    </submittedName>
</protein>
<organism evidence="5">
    <name type="scientific">Enterobius vermicularis</name>
    <name type="common">Human pinworm</name>
    <dbReference type="NCBI Taxonomy" id="51028"/>
    <lineage>
        <taxon>Eukaryota</taxon>
        <taxon>Metazoa</taxon>
        <taxon>Ecdysozoa</taxon>
        <taxon>Nematoda</taxon>
        <taxon>Chromadorea</taxon>
        <taxon>Rhabditida</taxon>
        <taxon>Spirurina</taxon>
        <taxon>Oxyuridomorpha</taxon>
        <taxon>Oxyuroidea</taxon>
        <taxon>Oxyuridae</taxon>
        <taxon>Enterobius</taxon>
    </lineage>
</organism>
<name>A0A0N4VHG0_ENTVE</name>
<dbReference type="GO" id="GO:0005576">
    <property type="term" value="C:extracellular region"/>
    <property type="evidence" value="ECO:0007669"/>
    <property type="project" value="InterPro"/>
</dbReference>
<keyword evidence="1" id="KW-0732">Signal</keyword>
<accession>A0A0N4VHG0</accession>
<feature type="signal peptide" evidence="1">
    <location>
        <begin position="1"/>
        <end position="20"/>
    </location>
</feature>
<dbReference type="PROSITE" id="PS51323">
    <property type="entry name" value="IGFBP_N_2"/>
    <property type="match status" value="1"/>
</dbReference>
<evidence type="ECO:0000256" key="1">
    <source>
        <dbReference type="SAM" id="SignalP"/>
    </source>
</evidence>
<reference evidence="3 4" key="2">
    <citation type="submission" date="2018-10" db="EMBL/GenBank/DDBJ databases">
        <authorList>
            <consortium name="Pathogen Informatics"/>
        </authorList>
    </citation>
    <scope>NUCLEOTIDE SEQUENCE [LARGE SCALE GENOMIC DNA]</scope>
</reference>
<proteinExistence type="predicted"/>
<dbReference type="Proteomes" id="UP000274131">
    <property type="component" value="Unassembled WGS sequence"/>
</dbReference>
<evidence type="ECO:0000313" key="4">
    <source>
        <dbReference type="Proteomes" id="UP000274131"/>
    </source>
</evidence>
<evidence type="ECO:0000313" key="3">
    <source>
        <dbReference type="EMBL" id="VDD94855.1"/>
    </source>
</evidence>
<dbReference type="EMBL" id="UXUI01010168">
    <property type="protein sequence ID" value="VDD94855.1"/>
    <property type="molecule type" value="Genomic_DNA"/>
</dbReference>
<gene>
    <name evidence="3" type="ORF">EVEC_LOCUS9606</name>
</gene>
<keyword evidence="4" id="KW-1185">Reference proteome</keyword>
<dbReference type="InterPro" id="IPR000867">
    <property type="entry name" value="IGFBP-like"/>
</dbReference>
<evidence type="ECO:0000259" key="2">
    <source>
        <dbReference type="PROSITE" id="PS51323"/>
    </source>
</evidence>
<feature type="chain" id="PRO_5043122944" evidence="1">
    <location>
        <begin position="21"/>
        <end position="79"/>
    </location>
</feature>